<dbReference type="Pfam" id="PF11716">
    <property type="entry name" value="MDMPI_N"/>
    <property type="match status" value="1"/>
</dbReference>
<gene>
    <name evidence="2" type="ORF">QYF68_26415</name>
</gene>
<dbReference type="Proteomes" id="UP001172687">
    <property type="component" value="Unassembled WGS sequence"/>
</dbReference>
<keyword evidence="2" id="KW-0413">Isomerase</keyword>
<dbReference type="InterPro" id="IPR017517">
    <property type="entry name" value="Maleyloyr_isom"/>
</dbReference>
<dbReference type="InterPro" id="IPR024344">
    <property type="entry name" value="MDMPI_metal-binding"/>
</dbReference>
<evidence type="ECO:0000259" key="1">
    <source>
        <dbReference type="Pfam" id="PF11716"/>
    </source>
</evidence>
<name>A0ABT8HKN7_MYCAO</name>
<organism evidence="2 3">
    <name type="scientific">Mycolicibacterium austroafricanum</name>
    <name type="common">Mycobacterium austroafricanum</name>
    <dbReference type="NCBI Taxonomy" id="39687"/>
    <lineage>
        <taxon>Bacteria</taxon>
        <taxon>Bacillati</taxon>
        <taxon>Actinomycetota</taxon>
        <taxon>Actinomycetes</taxon>
        <taxon>Mycobacteriales</taxon>
        <taxon>Mycobacteriaceae</taxon>
        <taxon>Mycolicibacterium</taxon>
    </lineage>
</organism>
<comment type="caution">
    <text evidence="2">The sequence shown here is derived from an EMBL/GenBank/DDBJ whole genome shotgun (WGS) entry which is preliminary data.</text>
</comment>
<feature type="domain" description="Mycothiol-dependent maleylpyruvate isomerase metal-binding" evidence="1">
    <location>
        <begin position="2"/>
        <end position="35"/>
    </location>
</feature>
<evidence type="ECO:0000313" key="2">
    <source>
        <dbReference type="EMBL" id="MDN4521328.1"/>
    </source>
</evidence>
<reference evidence="2" key="1">
    <citation type="submission" date="2023-07" db="EMBL/GenBank/DDBJ databases">
        <title>Degradation of tert-butanol by M. austroafricanum TBA100.</title>
        <authorList>
            <person name="Helbich S."/>
            <person name="Vainshtein Y."/>
        </authorList>
    </citation>
    <scope>NUCLEOTIDE SEQUENCE</scope>
    <source>
        <strain evidence="2">TBA100</strain>
    </source>
</reference>
<dbReference type="RefSeq" id="WP_036375221.1">
    <property type="nucleotide sequence ID" value="NZ_CP082189.1"/>
</dbReference>
<protein>
    <submittedName>
        <fullName evidence="2">Maleylpyruvate isomerase family mycothiol-dependent enzyme</fullName>
    </submittedName>
</protein>
<sequence>MRFAELLAGLSADQWAAASLCSEWSVRDVAAHTVGYLGQSVPGLIRNMIRDRGDVDRLNARMLPAVAALTPAELVELMGRDSTPTGAAGLYGGRVALIECVIHQQDIRRPLGLDFDVPEDSLRVSLDYARISPVIGGTRRTRGLRLVATDMDWSAGTGPEVCGTAEALLLAMTGRADAVRAELSGEGIPHLR</sequence>
<dbReference type="InterPro" id="IPR034660">
    <property type="entry name" value="DinB/YfiT-like"/>
</dbReference>
<dbReference type="Gene3D" id="1.20.120.450">
    <property type="entry name" value="dinb family like domain"/>
    <property type="match status" value="1"/>
</dbReference>
<accession>A0ABT8HKN7</accession>
<dbReference type="SUPFAM" id="SSF109854">
    <property type="entry name" value="DinB/YfiT-like putative metalloenzymes"/>
    <property type="match status" value="1"/>
</dbReference>
<evidence type="ECO:0000313" key="3">
    <source>
        <dbReference type="Proteomes" id="UP001172687"/>
    </source>
</evidence>
<keyword evidence="3" id="KW-1185">Reference proteome</keyword>
<dbReference type="EMBL" id="JAUHTC010000091">
    <property type="protein sequence ID" value="MDN4521328.1"/>
    <property type="molecule type" value="Genomic_DNA"/>
</dbReference>
<dbReference type="GO" id="GO:0016853">
    <property type="term" value="F:isomerase activity"/>
    <property type="evidence" value="ECO:0007669"/>
    <property type="project" value="UniProtKB-KW"/>
</dbReference>
<proteinExistence type="predicted"/>
<dbReference type="NCBIfam" id="TIGR03083">
    <property type="entry name" value="maleylpyruvate isomerase family mycothiol-dependent enzyme"/>
    <property type="match status" value="1"/>
</dbReference>